<evidence type="ECO:0000259" key="7">
    <source>
        <dbReference type="Pfam" id="PF10644"/>
    </source>
</evidence>
<evidence type="ECO:0000256" key="2">
    <source>
        <dbReference type="ARBA" id="ARBA00004173"/>
    </source>
</evidence>
<dbReference type="Pfam" id="PF14881">
    <property type="entry name" value="Tubulin_3"/>
    <property type="match status" value="1"/>
</dbReference>
<dbReference type="CDD" id="cd06060">
    <property type="entry name" value="misato"/>
    <property type="match status" value="1"/>
</dbReference>
<name>W9S3T0_9ROSA</name>
<feature type="region of interest" description="Disordered" evidence="6">
    <location>
        <begin position="212"/>
        <end position="235"/>
    </location>
</feature>
<dbReference type="Gene3D" id="3.40.50.1440">
    <property type="entry name" value="Tubulin/FtsZ, GTPase domain"/>
    <property type="match status" value="1"/>
</dbReference>
<evidence type="ECO:0000313" key="11">
    <source>
        <dbReference type="Proteomes" id="UP000030645"/>
    </source>
</evidence>
<evidence type="ECO:0000313" key="10">
    <source>
        <dbReference type="EMBL" id="EXC24864.1"/>
    </source>
</evidence>
<dbReference type="InterPro" id="IPR027806">
    <property type="entry name" value="HARBI1_dom"/>
</dbReference>
<dbReference type="Pfam" id="PF13359">
    <property type="entry name" value="DDE_Tnp_4"/>
    <property type="match status" value="1"/>
</dbReference>
<keyword evidence="5" id="KW-0496">Mitochondrion</keyword>
<evidence type="ECO:0000256" key="1">
    <source>
        <dbReference type="ARBA" id="ARBA00001968"/>
    </source>
</evidence>
<sequence length="817" mass="90014">MTLAEAQKEDPTTSIETCMDLLNEYGEYLDDNAYTKAAHQLAVDISLRRMCENARLSSSFMDSKPVNMDSDSENDARAVDFLQSSDDNEQPQHYIQLLMSIGNRRTRQPRRNSALTGREYDCIGAIDGTHMMVVPPAHQQAVYRGRRHSCTQNVMAACSFDMLFTYVNTRWEGSTADSRVLTETMIDPDDAISRSLGIQYEVDLPVEDIEGEQEGQHEQQHGMDAQEAETSEMSGRQQLGLHETTMREIVSVQVGGFANFVGSHFWNFQDELLGLASDPHAEPVFRNQHTNMDVLYRTGETPRGDVSYTPRMVSLDFQGSLGSMSTCGTLYNESSPADSDVITWTGNVSTHASEPRKKNLFLQRLYEEEEESSTLMNGVNGGGKSSSQREIHDRDVVENLENVVKYWTDFSKVHYHPRSLYEFSGLWMDSQEFDNYGIGRDVFSGGEEINERIRFFVEECDHIQGFQFIVDDSGGFSAVAADLLETIADEYGNTPVLLYSVRSPVSFMNPISQKQTVSRDLHDAVSFSKLSSFCKLIVPIGLPSLSTSKAATFLSVKDEKPHHCSAVYAATLHSVSLPFRMEQLGPAADSRDISGSMDVNGLVQMLAGQSRENMVAIMDVAMPAPPLTGAQGNQTLLGNLHPLTPEISEDVADFHAVESITALGTFSAGVSRASVPEVNARVEAAYKRATSRPMFCHLSVAQCPLPIPLPFPSIFGASVGQQGELLGSPITGSSSRGSLDVHSIPLAARLRSSSAVLPFLENRLGKLHRYGIERGAPGAQLLRSWGFGQDELEDMGEMMSKMVVQLKPDSGMSSDSD</sequence>
<dbReference type="InterPro" id="IPR029209">
    <property type="entry name" value="DML1/Misato_tubulin"/>
</dbReference>
<dbReference type="Pfam" id="PF10644">
    <property type="entry name" value="Misat_Tub_SegII"/>
    <property type="match status" value="1"/>
</dbReference>
<dbReference type="AlphaFoldDB" id="W9S3T0"/>
<dbReference type="STRING" id="981085.W9S3T0"/>
<dbReference type="PANTHER" id="PTHR13391:SF0">
    <property type="entry name" value="PROTEIN MISATO HOMOLOG 1"/>
    <property type="match status" value="1"/>
</dbReference>
<keyword evidence="11" id="KW-1185">Reference proteome</keyword>
<dbReference type="eggNOG" id="KOG2530">
    <property type="taxonomic scope" value="Eukaryota"/>
</dbReference>
<dbReference type="SUPFAM" id="SSF52490">
    <property type="entry name" value="Tubulin nucleotide-binding domain-like"/>
    <property type="match status" value="1"/>
</dbReference>
<gene>
    <name evidence="10" type="ORF">L484_013230</name>
</gene>
<reference evidence="11" key="1">
    <citation type="submission" date="2013-01" db="EMBL/GenBank/DDBJ databases">
        <title>Draft Genome Sequence of a Mulberry Tree, Morus notabilis C.K. Schneid.</title>
        <authorList>
            <person name="He N."/>
            <person name="Zhao S."/>
        </authorList>
    </citation>
    <scope>NUCLEOTIDE SEQUENCE</scope>
</reference>
<evidence type="ECO:0000259" key="9">
    <source>
        <dbReference type="Pfam" id="PF14881"/>
    </source>
</evidence>
<comment type="similarity">
    <text evidence="3">Belongs to the misato family.</text>
</comment>
<dbReference type="eggNOG" id="KOG4585">
    <property type="taxonomic scope" value="Eukaryota"/>
</dbReference>
<organism evidence="10 11">
    <name type="scientific">Morus notabilis</name>
    <dbReference type="NCBI Taxonomy" id="981085"/>
    <lineage>
        <taxon>Eukaryota</taxon>
        <taxon>Viridiplantae</taxon>
        <taxon>Streptophyta</taxon>
        <taxon>Embryophyta</taxon>
        <taxon>Tracheophyta</taxon>
        <taxon>Spermatophyta</taxon>
        <taxon>Magnoliopsida</taxon>
        <taxon>eudicotyledons</taxon>
        <taxon>Gunneridae</taxon>
        <taxon>Pentapetalae</taxon>
        <taxon>rosids</taxon>
        <taxon>fabids</taxon>
        <taxon>Rosales</taxon>
        <taxon>Moraceae</taxon>
        <taxon>Moreae</taxon>
        <taxon>Morus</taxon>
    </lineage>
</organism>
<dbReference type="InterPro" id="IPR036525">
    <property type="entry name" value="Tubulin/FtsZ_GTPase_sf"/>
</dbReference>
<evidence type="ECO:0000256" key="4">
    <source>
        <dbReference type="ARBA" id="ARBA00022723"/>
    </source>
</evidence>
<accession>W9S3T0</accession>
<dbReference type="EMBL" id="KE346036">
    <property type="protein sequence ID" value="EXC24864.1"/>
    <property type="molecule type" value="Genomic_DNA"/>
</dbReference>
<feature type="domain" description="Misato Segment II tubulin-like" evidence="7">
    <location>
        <begin position="247"/>
        <end position="366"/>
    </location>
</feature>
<keyword evidence="4" id="KW-0479">Metal-binding</keyword>
<evidence type="ECO:0000256" key="3">
    <source>
        <dbReference type="ARBA" id="ARBA00008507"/>
    </source>
</evidence>
<dbReference type="Proteomes" id="UP000030645">
    <property type="component" value="Unassembled WGS sequence"/>
</dbReference>
<evidence type="ECO:0000256" key="6">
    <source>
        <dbReference type="SAM" id="MobiDB-lite"/>
    </source>
</evidence>
<feature type="domain" description="DDE Tnp4" evidence="8">
    <location>
        <begin position="126"/>
        <end position="184"/>
    </location>
</feature>
<dbReference type="GO" id="GO:0007005">
    <property type="term" value="P:mitochondrion organization"/>
    <property type="evidence" value="ECO:0007669"/>
    <property type="project" value="InterPro"/>
</dbReference>
<dbReference type="InterPro" id="IPR049942">
    <property type="entry name" value="DML1/Misato"/>
</dbReference>
<evidence type="ECO:0000259" key="8">
    <source>
        <dbReference type="Pfam" id="PF13359"/>
    </source>
</evidence>
<protein>
    <submittedName>
        <fullName evidence="10">Uncharacterized protein</fullName>
    </submittedName>
</protein>
<dbReference type="InterPro" id="IPR019605">
    <property type="entry name" value="Misato_II_tubulin-like"/>
</dbReference>
<comment type="subcellular location">
    <subcellularLocation>
        <location evidence="2">Mitochondrion</location>
    </subcellularLocation>
</comment>
<dbReference type="GO" id="GO:0046872">
    <property type="term" value="F:metal ion binding"/>
    <property type="evidence" value="ECO:0007669"/>
    <property type="project" value="UniProtKB-KW"/>
</dbReference>
<evidence type="ECO:0000256" key="5">
    <source>
        <dbReference type="ARBA" id="ARBA00023128"/>
    </source>
</evidence>
<comment type="cofactor">
    <cofactor evidence="1">
        <name>a divalent metal cation</name>
        <dbReference type="ChEBI" id="CHEBI:60240"/>
    </cofactor>
</comment>
<proteinExistence type="inferred from homology"/>
<dbReference type="PANTHER" id="PTHR13391">
    <property type="entry name" value="MITOCHONDRIAL DISTRIBUTION REGULATOR MISATO"/>
    <property type="match status" value="1"/>
</dbReference>
<feature type="domain" description="DML1/Misato tubulin" evidence="9">
    <location>
        <begin position="402"/>
        <end position="580"/>
    </location>
</feature>
<dbReference type="GO" id="GO:0005739">
    <property type="term" value="C:mitochondrion"/>
    <property type="evidence" value="ECO:0007669"/>
    <property type="project" value="UniProtKB-SubCell"/>
</dbReference>